<dbReference type="SUPFAM" id="SSF55729">
    <property type="entry name" value="Acyl-CoA N-acyltransferases (Nat)"/>
    <property type="match status" value="1"/>
</dbReference>
<dbReference type="PANTHER" id="PTHR20958">
    <property type="entry name" value="GLYCINE N-ACYLTRANSFERASE-LIKE PROTEIN"/>
    <property type="match status" value="1"/>
</dbReference>
<evidence type="ECO:0000259" key="1">
    <source>
        <dbReference type="PROSITE" id="PS51186"/>
    </source>
</evidence>
<reference evidence="3" key="1">
    <citation type="submission" date="2025-08" db="UniProtKB">
        <authorList>
            <consortium name="RefSeq"/>
        </authorList>
    </citation>
    <scope>IDENTIFICATION</scope>
    <source>
        <strain evidence="3">15085-1641.00</strain>
        <tissue evidence="3">Whole body</tissue>
    </source>
</reference>
<dbReference type="GO" id="GO:0016747">
    <property type="term" value="F:acyltransferase activity, transferring groups other than amino-acyl groups"/>
    <property type="evidence" value="ECO:0007669"/>
    <property type="project" value="InterPro"/>
</dbReference>
<feature type="domain" description="N-acetyltransferase" evidence="1">
    <location>
        <begin position="134"/>
        <end position="284"/>
    </location>
</feature>
<dbReference type="Gene3D" id="3.40.630.30">
    <property type="match status" value="2"/>
</dbReference>
<dbReference type="InterPro" id="IPR053225">
    <property type="entry name" value="Acyl-CoA_N-acyltransferase"/>
</dbReference>
<dbReference type="InterPro" id="IPR016181">
    <property type="entry name" value="Acyl_CoA_acyltransferase"/>
</dbReference>
<accession>A0A6J1LW54</accession>
<dbReference type="PROSITE" id="PS51186">
    <property type="entry name" value="GNAT"/>
    <property type="match status" value="1"/>
</dbReference>
<keyword evidence="2" id="KW-1185">Reference proteome</keyword>
<proteinExistence type="predicted"/>
<dbReference type="InterPro" id="IPR013653">
    <property type="entry name" value="GCN5-like_dom"/>
</dbReference>
<dbReference type="GeneID" id="111600538"/>
<dbReference type="Pfam" id="PF08445">
    <property type="entry name" value="FR47"/>
    <property type="match status" value="1"/>
</dbReference>
<dbReference type="Proteomes" id="UP000504633">
    <property type="component" value="Unplaced"/>
</dbReference>
<dbReference type="AlphaFoldDB" id="A0A6J1LW54"/>
<gene>
    <name evidence="3" type="primary">LOC111600538</name>
</gene>
<dbReference type="KEGG" id="dhe:111600538"/>
<protein>
    <submittedName>
        <fullName evidence="3">Uncharacterized protein LOC111600538</fullName>
    </submittedName>
</protein>
<dbReference type="RefSeq" id="XP_023172446.2">
    <property type="nucleotide sequence ID" value="XM_023316678.2"/>
</dbReference>
<dbReference type="OMA" id="QNWPKYC"/>
<name>A0A6J1LW54_DROHY</name>
<dbReference type="InterPro" id="IPR000182">
    <property type="entry name" value="GNAT_dom"/>
</dbReference>
<sequence>MPLQLELIGLQQLENYQQHYIQQWPKYVAEFYCLDNFIRFFRVDPQIENITVYTLSEQKAKDAALFVIVDRYQLFVGCLDSGKELLRQALDLLDWSTGFKCSSIPFRHIEALEQVVKAKQLKLRYSDLTNLYYMPQKEATKLEIDTPAGFYMKSLSEQDANLINDEWPNRHEGSLYFIKRQIRLCANVGLYEASTQELVAWCIRLQGGFLGALQVRATHTRRGFGSLVTKKLSQRIAVGGQDVMALVNPDNRASNEMFSKLGFQVIDQCLWLRTEPVSGELMWPDGQ</sequence>
<organism evidence="2 3">
    <name type="scientific">Drosophila hydei</name>
    <name type="common">Fruit fly</name>
    <dbReference type="NCBI Taxonomy" id="7224"/>
    <lineage>
        <taxon>Eukaryota</taxon>
        <taxon>Metazoa</taxon>
        <taxon>Ecdysozoa</taxon>
        <taxon>Arthropoda</taxon>
        <taxon>Hexapoda</taxon>
        <taxon>Insecta</taxon>
        <taxon>Pterygota</taxon>
        <taxon>Neoptera</taxon>
        <taxon>Endopterygota</taxon>
        <taxon>Diptera</taxon>
        <taxon>Brachycera</taxon>
        <taxon>Muscomorpha</taxon>
        <taxon>Ephydroidea</taxon>
        <taxon>Drosophilidae</taxon>
        <taxon>Drosophila</taxon>
    </lineage>
</organism>
<evidence type="ECO:0000313" key="2">
    <source>
        <dbReference type="Proteomes" id="UP000504633"/>
    </source>
</evidence>
<dbReference type="OrthoDB" id="61870at2759"/>
<dbReference type="PANTHER" id="PTHR20958:SF10">
    <property type="entry name" value="GH05617P-RELATED"/>
    <property type="match status" value="1"/>
</dbReference>
<evidence type="ECO:0000313" key="3">
    <source>
        <dbReference type="RefSeq" id="XP_023172446.2"/>
    </source>
</evidence>